<dbReference type="Pfam" id="PF07797">
    <property type="entry name" value="DUF1639"/>
    <property type="match status" value="1"/>
</dbReference>
<dbReference type="InterPro" id="IPR012438">
    <property type="entry name" value="DUF1639"/>
</dbReference>
<feature type="compositionally biased region" description="Basic and acidic residues" evidence="1">
    <location>
        <begin position="36"/>
        <end position="79"/>
    </location>
</feature>
<protein>
    <submittedName>
        <fullName evidence="2">Serine/threonine-protein kinase roco9</fullName>
    </submittedName>
</protein>
<feature type="region of interest" description="Disordered" evidence="1">
    <location>
        <begin position="1"/>
        <end position="156"/>
    </location>
</feature>
<name>A0AAD8HCM4_9APIA</name>
<reference evidence="2" key="2">
    <citation type="submission" date="2023-05" db="EMBL/GenBank/DDBJ databases">
        <authorList>
            <person name="Schelkunov M.I."/>
        </authorList>
    </citation>
    <scope>NUCLEOTIDE SEQUENCE</scope>
    <source>
        <strain evidence="2">Hsosn_3</strain>
        <tissue evidence="2">Leaf</tissue>
    </source>
</reference>
<keyword evidence="2" id="KW-0418">Kinase</keyword>
<comment type="caution">
    <text evidence="2">The sequence shown here is derived from an EMBL/GenBank/DDBJ whole genome shotgun (WGS) entry which is preliminary data.</text>
</comment>
<reference evidence="2" key="1">
    <citation type="submission" date="2023-02" db="EMBL/GenBank/DDBJ databases">
        <title>Genome of toxic invasive species Heracleum sosnowskyi carries increased number of genes despite the absence of recent whole-genome duplications.</title>
        <authorList>
            <person name="Schelkunov M."/>
            <person name="Shtratnikova V."/>
            <person name="Makarenko M."/>
            <person name="Klepikova A."/>
            <person name="Omelchenko D."/>
            <person name="Novikova G."/>
            <person name="Obukhova E."/>
            <person name="Bogdanov V."/>
            <person name="Penin A."/>
            <person name="Logacheva M."/>
        </authorList>
    </citation>
    <scope>NUCLEOTIDE SEQUENCE</scope>
    <source>
        <strain evidence="2">Hsosn_3</strain>
        <tissue evidence="2">Leaf</tissue>
    </source>
</reference>
<proteinExistence type="predicted"/>
<keyword evidence="2" id="KW-0808">Transferase</keyword>
<organism evidence="2 3">
    <name type="scientific">Heracleum sosnowskyi</name>
    <dbReference type="NCBI Taxonomy" id="360622"/>
    <lineage>
        <taxon>Eukaryota</taxon>
        <taxon>Viridiplantae</taxon>
        <taxon>Streptophyta</taxon>
        <taxon>Embryophyta</taxon>
        <taxon>Tracheophyta</taxon>
        <taxon>Spermatophyta</taxon>
        <taxon>Magnoliopsida</taxon>
        <taxon>eudicotyledons</taxon>
        <taxon>Gunneridae</taxon>
        <taxon>Pentapetalae</taxon>
        <taxon>asterids</taxon>
        <taxon>campanulids</taxon>
        <taxon>Apiales</taxon>
        <taxon>Apiaceae</taxon>
        <taxon>Apioideae</taxon>
        <taxon>apioid superclade</taxon>
        <taxon>Tordylieae</taxon>
        <taxon>Tordyliinae</taxon>
        <taxon>Heracleum</taxon>
    </lineage>
</organism>
<dbReference type="AlphaFoldDB" id="A0AAD8HCM4"/>
<feature type="compositionally biased region" description="Basic and acidic residues" evidence="1">
    <location>
        <begin position="102"/>
        <end position="115"/>
    </location>
</feature>
<accession>A0AAD8HCM4</accession>
<dbReference type="PANTHER" id="PTHR33130">
    <property type="entry name" value="PUTATIVE (DUF1639)-RELATED"/>
    <property type="match status" value="1"/>
</dbReference>
<evidence type="ECO:0000313" key="3">
    <source>
        <dbReference type="Proteomes" id="UP001237642"/>
    </source>
</evidence>
<gene>
    <name evidence="2" type="ORF">POM88_040142</name>
</gene>
<dbReference type="PANTHER" id="PTHR33130:SF40">
    <property type="entry name" value="CHROMOGRANIN (DUF1639)"/>
    <property type="match status" value="1"/>
</dbReference>
<dbReference type="GO" id="GO:0016301">
    <property type="term" value="F:kinase activity"/>
    <property type="evidence" value="ECO:0007669"/>
    <property type="project" value="UniProtKB-KW"/>
</dbReference>
<keyword evidence="3" id="KW-1185">Reference proteome</keyword>
<evidence type="ECO:0000313" key="2">
    <source>
        <dbReference type="EMBL" id="KAK1364581.1"/>
    </source>
</evidence>
<evidence type="ECO:0000256" key="1">
    <source>
        <dbReference type="SAM" id="MobiDB-lite"/>
    </source>
</evidence>
<dbReference type="EMBL" id="JAUIZM010000009">
    <property type="protein sequence ID" value="KAK1364581.1"/>
    <property type="molecule type" value="Genomic_DNA"/>
</dbReference>
<sequence>MSSPVPAKSQQLHNFSLPQLKWNKNNNNLHQRRRRAAESPPHRHRSPIRDSGSDQRKDDHVEKSEKESIPEKDSKEKIFIRLRKSGKVAESADEENENLDQVPKKDETQVEKGGDVENCENEEVEEPKTWNLRPRRAGKKVMNADNRGTMKIQENRTRVRTDAISGSSVGEKKEAKQKFSVSLSREEIEEDFLLMTGSKPPRKPKRRTKAVQKQLDSVFPGLWLSSVTPDCYKVSDPITKN</sequence>
<feature type="compositionally biased region" description="Polar residues" evidence="1">
    <location>
        <begin position="1"/>
        <end position="29"/>
    </location>
</feature>
<dbReference type="Proteomes" id="UP001237642">
    <property type="component" value="Unassembled WGS sequence"/>
</dbReference>